<keyword evidence="3" id="KW-1185">Reference proteome</keyword>
<dbReference type="AlphaFoldDB" id="A0A330HHI6"/>
<reference evidence="2 3" key="1">
    <citation type="submission" date="2018-07" db="EMBL/GenBank/DDBJ databases">
        <title>Diversity of Mesorhizobium strains in Brazil.</title>
        <authorList>
            <person name="Helene L.C.F."/>
            <person name="Dall'Agnol R."/>
            <person name="Delamuta J.R.M."/>
            <person name="Hungria M."/>
        </authorList>
    </citation>
    <scope>NUCLEOTIDE SEQUENCE [LARGE SCALE GENOMIC DNA]</scope>
    <source>
        <strain evidence="2 3">AC99b</strain>
    </source>
</reference>
<name>A0A330HHI6_9HYPH</name>
<evidence type="ECO:0000256" key="1">
    <source>
        <dbReference type="SAM" id="MobiDB-lite"/>
    </source>
</evidence>
<evidence type="ECO:0000313" key="3">
    <source>
        <dbReference type="Proteomes" id="UP000251558"/>
    </source>
</evidence>
<proteinExistence type="predicted"/>
<comment type="caution">
    <text evidence="2">The sequence shown here is derived from an EMBL/GenBank/DDBJ whole genome shotgun (WGS) entry which is preliminary data.</text>
</comment>
<accession>A0A330HHI6</accession>
<organism evidence="2 3">
    <name type="scientific">Mesorhizobium hawassense</name>
    <dbReference type="NCBI Taxonomy" id="1209954"/>
    <lineage>
        <taxon>Bacteria</taxon>
        <taxon>Pseudomonadati</taxon>
        <taxon>Pseudomonadota</taxon>
        <taxon>Alphaproteobacteria</taxon>
        <taxon>Hyphomicrobiales</taxon>
        <taxon>Phyllobacteriaceae</taxon>
        <taxon>Mesorhizobium</taxon>
    </lineage>
</organism>
<dbReference type="EMBL" id="QMBP01000016">
    <property type="protein sequence ID" value="RAZ86962.1"/>
    <property type="molecule type" value="Genomic_DNA"/>
</dbReference>
<sequence length="68" mass="7030">MLDTLPDQAKGHLPPTGFDAALTAAAPDHPTAGDHFAPHADVVLPDGATSAIDQHAAHLPGFITDWLL</sequence>
<dbReference type="Proteomes" id="UP000251558">
    <property type="component" value="Unassembled WGS sequence"/>
</dbReference>
<gene>
    <name evidence="2" type="ORF">DPM33_26820</name>
</gene>
<feature type="region of interest" description="Disordered" evidence="1">
    <location>
        <begin position="1"/>
        <end position="37"/>
    </location>
</feature>
<dbReference type="RefSeq" id="WP_167449237.1">
    <property type="nucleotide sequence ID" value="NZ_QMBP01000016.1"/>
</dbReference>
<protein>
    <submittedName>
        <fullName evidence="2">Uncharacterized protein</fullName>
    </submittedName>
</protein>
<evidence type="ECO:0000313" key="2">
    <source>
        <dbReference type="EMBL" id="RAZ86962.1"/>
    </source>
</evidence>